<dbReference type="OrthoDB" id="214467at2157"/>
<gene>
    <name evidence="3" type="ORF">SAMN04487946_10860</name>
</gene>
<feature type="transmembrane region" description="Helical" evidence="1">
    <location>
        <begin position="133"/>
        <end position="151"/>
    </location>
</feature>
<dbReference type="Pfam" id="PF26224">
    <property type="entry name" value="DUF8050"/>
    <property type="match status" value="1"/>
</dbReference>
<keyword evidence="1" id="KW-0472">Membrane</keyword>
<evidence type="ECO:0000313" key="3">
    <source>
        <dbReference type="EMBL" id="SDY18989.1"/>
    </source>
</evidence>
<evidence type="ECO:0000256" key="1">
    <source>
        <dbReference type="SAM" id="Phobius"/>
    </source>
</evidence>
<protein>
    <submittedName>
        <fullName evidence="3">TIGR04206 family protein</fullName>
    </submittedName>
</protein>
<feature type="transmembrane region" description="Helical" evidence="1">
    <location>
        <begin position="77"/>
        <end position="100"/>
    </location>
</feature>
<dbReference type="STRING" id="660517.SAMN04487946_10860"/>
<accession>A0A1H3HW86</accession>
<dbReference type="InterPro" id="IPR058363">
    <property type="entry name" value="DUF8050"/>
</dbReference>
<dbReference type="EMBL" id="FNPB01000008">
    <property type="protein sequence ID" value="SDY18989.1"/>
    <property type="molecule type" value="Genomic_DNA"/>
</dbReference>
<evidence type="ECO:0000313" key="4">
    <source>
        <dbReference type="Proteomes" id="UP000199170"/>
    </source>
</evidence>
<dbReference type="NCBIfam" id="TIGR04206">
    <property type="entry name" value="near_ArtA"/>
    <property type="match status" value="1"/>
</dbReference>
<proteinExistence type="predicted"/>
<dbReference type="RefSeq" id="WP_089767568.1">
    <property type="nucleotide sequence ID" value="NZ_FNPB01000008.1"/>
</dbReference>
<keyword evidence="4" id="KW-1185">Reference proteome</keyword>
<dbReference type="Proteomes" id="UP000199170">
    <property type="component" value="Unassembled WGS sequence"/>
</dbReference>
<evidence type="ECO:0000259" key="2">
    <source>
        <dbReference type="Pfam" id="PF26224"/>
    </source>
</evidence>
<dbReference type="InterPro" id="IPR026436">
    <property type="entry name" value="CHP04206"/>
</dbReference>
<organism evidence="3 4">
    <name type="scientific">Halobellus clavatus</name>
    <dbReference type="NCBI Taxonomy" id="660517"/>
    <lineage>
        <taxon>Archaea</taxon>
        <taxon>Methanobacteriati</taxon>
        <taxon>Methanobacteriota</taxon>
        <taxon>Stenosarchaea group</taxon>
        <taxon>Halobacteria</taxon>
        <taxon>Halobacteriales</taxon>
        <taxon>Haloferacaceae</taxon>
        <taxon>Halobellus</taxon>
    </lineage>
</organism>
<feature type="transmembrane region" description="Helical" evidence="1">
    <location>
        <begin position="107"/>
        <end position="127"/>
    </location>
</feature>
<dbReference type="AlphaFoldDB" id="A0A1H3HW86"/>
<keyword evidence="1" id="KW-1133">Transmembrane helix</keyword>
<reference evidence="4" key="1">
    <citation type="submission" date="2016-10" db="EMBL/GenBank/DDBJ databases">
        <authorList>
            <person name="Varghese N."/>
            <person name="Submissions S."/>
        </authorList>
    </citation>
    <scope>NUCLEOTIDE SEQUENCE [LARGE SCALE GENOMIC DNA]</scope>
    <source>
        <strain evidence="4">CGMCC 1.10118</strain>
    </source>
</reference>
<keyword evidence="1" id="KW-0812">Transmembrane</keyword>
<feature type="domain" description="DUF8050" evidence="2">
    <location>
        <begin position="3"/>
        <end position="157"/>
    </location>
</feature>
<name>A0A1H3HW86_9EURY</name>
<sequence length="159" mass="17580">MSRADTASHATSERTPGPRTRVALLLALLLLPWSIQVFTARDATFLFAWGLVNTNPVSMVSLPEFLFVYTRGLPEFILAWPLSVICYALALASAVVGWLAGREDPRVTAGLLALAAIAQVRLAWGFSIQPNRTAWPLATFGLLVVVWWSYWPQLRATVR</sequence>